<keyword evidence="7" id="KW-0067">ATP-binding</keyword>
<dbReference type="InterPro" id="IPR011712">
    <property type="entry name" value="Sig_transdc_His_kin_sub3_dim/P"/>
</dbReference>
<evidence type="ECO:0000256" key="6">
    <source>
        <dbReference type="ARBA" id="ARBA00022777"/>
    </source>
</evidence>
<dbReference type="GO" id="GO:0046983">
    <property type="term" value="F:protein dimerization activity"/>
    <property type="evidence" value="ECO:0007669"/>
    <property type="project" value="InterPro"/>
</dbReference>
<name>A0A1C6TVL6_9ACTN</name>
<dbReference type="InterPro" id="IPR050482">
    <property type="entry name" value="Sensor_HK_TwoCompSys"/>
</dbReference>
<dbReference type="EC" id="2.7.13.3" evidence="2"/>
<keyword evidence="9" id="KW-0812">Transmembrane</keyword>
<feature type="transmembrane region" description="Helical" evidence="9">
    <location>
        <begin position="92"/>
        <end position="118"/>
    </location>
</feature>
<evidence type="ECO:0000313" key="12">
    <source>
        <dbReference type="Proteomes" id="UP000199696"/>
    </source>
</evidence>
<dbReference type="GO" id="GO:0005524">
    <property type="term" value="F:ATP binding"/>
    <property type="evidence" value="ECO:0007669"/>
    <property type="project" value="UniProtKB-KW"/>
</dbReference>
<feature type="transmembrane region" description="Helical" evidence="9">
    <location>
        <begin position="153"/>
        <end position="172"/>
    </location>
</feature>
<gene>
    <name evidence="11" type="ORF">GA0070604_1082</name>
</gene>
<accession>A0A1C6TVL6</accession>
<dbReference type="AlphaFoldDB" id="A0A1C6TVL6"/>
<feature type="transmembrane region" description="Helical" evidence="9">
    <location>
        <begin position="67"/>
        <end position="85"/>
    </location>
</feature>
<dbReference type="Gene3D" id="1.20.5.1930">
    <property type="match status" value="1"/>
</dbReference>
<dbReference type="InterPro" id="IPR036890">
    <property type="entry name" value="HATPase_C_sf"/>
</dbReference>
<keyword evidence="9" id="KW-0472">Membrane</keyword>
<evidence type="ECO:0000256" key="4">
    <source>
        <dbReference type="ARBA" id="ARBA00022679"/>
    </source>
</evidence>
<feature type="transmembrane region" description="Helical" evidence="9">
    <location>
        <begin position="124"/>
        <end position="141"/>
    </location>
</feature>
<evidence type="ECO:0000256" key="8">
    <source>
        <dbReference type="ARBA" id="ARBA00023012"/>
    </source>
</evidence>
<evidence type="ECO:0000259" key="10">
    <source>
        <dbReference type="Pfam" id="PF07730"/>
    </source>
</evidence>
<keyword evidence="5" id="KW-0547">Nucleotide-binding</keyword>
<dbReference type="EMBL" id="FMHY01000002">
    <property type="protein sequence ID" value="SCL45719.1"/>
    <property type="molecule type" value="Genomic_DNA"/>
</dbReference>
<dbReference type="GO" id="GO:0016020">
    <property type="term" value="C:membrane"/>
    <property type="evidence" value="ECO:0007669"/>
    <property type="project" value="InterPro"/>
</dbReference>
<dbReference type="CDD" id="cd16917">
    <property type="entry name" value="HATPase_UhpB-NarQ-NarX-like"/>
    <property type="match status" value="1"/>
</dbReference>
<feature type="transmembrane region" description="Helical" evidence="9">
    <location>
        <begin position="31"/>
        <end position="47"/>
    </location>
</feature>
<evidence type="ECO:0000256" key="7">
    <source>
        <dbReference type="ARBA" id="ARBA00022840"/>
    </source>
</evidence>
<evidence type="ECO:0000256" key="3">
    <source>
        <dbReference type="ARBA" id="ARBA00022553"/>
    </source>
</evidence>
<dbReference type="STRING" id="227316.GA0070604_1082"/>
<evidence type="ECO:0000256" key="5">
    <source>
        <dbReference type="ARBA" id="ARBA00022741"/>
    </source>
</evidence>
<dbReference type="Gene3D" id="3.30.565.10">
    <property type="entry name" value="Histidine kinase-like ATPase, C-terminal domain"/>
    <property type="match status" value="1"/>
</dbReference>
<dbReference type="PANTHER" id="PTHR24421">
    <property type="entry name" value="NITRATE/NITRITE SENSOR PROTEIN NARX-RELATED"/>
    <property type="match status" value="1"/>
</dbReference>
<keyword evidence="8" id="KW-0902">Two-component regulatory system</keyword>
<proteinExistence type="predicted"/>
<dbReference type="SUPFAM" id="SSF55874">
    <property type="entry name" value="ATPase domain of HSP90 chaperone/DNA topoisomerase II/histidine kinase"/>
    <property type="match status" value="1"/>
</dbReference>
<reference evidence="12" key="1">
    <citation type="submission" date="2016-06" db="EMBL/GenBank/DDBJ databases">
        <authorList>
            <person name="Varghese N."/>
            <person name="Submissions Spin"/>
        </authorList>
    </citation>
    <scope>NUCLEOTIDE SEQUENCE [LARGE SCALE GENOMIC DNA]</scope>
    <source>
        <strain evidence="12">DSM 44814</strain>
    </source>
</reference>
<evidence type="ECO:0000256" key="1">
    <source>
        <dbReference type="ARBA" id="ARBA00000085"/>
    </source>
</evidence>
<dbReference type="RefSeq" id="WP_091115099.1">
    <property type="nucleotide sequence ID" value="NZ_FMHY01000002.1"/>
</dbReference>
<protein>
    <recommendedName>
        <fullName evidence="2">histidine kinase</fullName>
        <ecNumber evidence="2">2.7.13.3</ecNumber>
    </recommendedName>
</protein>
<organism evidence="11 12">
    <name type="scientific">Micromonospora eburnea</name>
    <dbReference type="NCBI Taxonomy" id="227316"/>
    <lineage>
        <taxon>Bacteria</taxon>
        <taxon>Bacillati</taxon>
        <taxon>Actinomycetota</taxon>
        <taxon>Actinomycetes</taxon>
        <taxon>Micromonosporales</taxon>
        <taxon>Micromonosporaceae</taxon>
        <taxon>Micromonospora</taxon>
    </lineage>
</organism>
<feature type="domain" description="Signal transduction histidine kinase subgroup 3 dimerisation and phosphoacceptor" evidence="10">
    <location>
        <begin position="205"/>
        <end position="270"/>
    </location>
</feature>
<dbReference type="PANTHER" id="PTHR24421:SF10">
    <property type="entry name" value="NITRATE_NITRITE SENSOR PROTEIN NARQ"/>
    <property type="match status" value="1"/>
</dbReference>
<keyword evidence="9" id="KW-1133">Transmembrane helix</keyword>
<keyword evidence="4" id="KW-0808">Transferase</keyword>
<evidence type="ECO:0000256" key="9">
    <source>
        <dbReference type="SAM" id="Phobius"/>
    </source>
</evidence>
<dbReference type="GO" id="GO:0000155">
    <property type="term" value="F:phosphorelay sensor kinase activity"/>
    <property type="evidence" value="ECO:0007669"/>
    <property type="project" value="InterPro"/>
</dbReference>
<keyword evidence="3" id="KW-0597">Phosphoprotein</keyword>
<evidence type="ECO:0000256" key="2">
    <source>
        <dbReference type="ARBA" id="ARBA00012438"/>
    </source>
</evidence>
<dbReference type="Proteomes" id="UP000199696">
    <property type="component" value="Unassembled WGS sequence"/>
</dbReference>
<keyword evidence="6 11" id="KW-0418">Kinase</keyword>
<comment type="catalytic activity">
    <reaction evidence="1">
        <text>ATP + protein L-histidine = ADP + protein N-phospho-L-histidine.</text>
        <dbReference type="EC" id="2.7.13.3"/>
    </reaction>
</comment>
<dbReference type="OrthoDB" id="227596at2"/>
<sequence>MTSAAVPEYPWLLPGALASPAKAARRTTRDWLVDTLCFLLAVGWLLLAVDDARSPQPDIALNAGPAWLVPADLVVGVLACGALWFRRRWPVGLAVAMLPLTLGSVTAALAVLIILFTVVVHRPFPVAAALAGANLVTSMVINQLRPDPSMSFWLAMIWTAVIFGLVMAWGMFVRARRQLVLSLHDRAERAEAEQQLRVAQARQLERTRIAREMHDVLAHRISLLSLHAGALEFRPDAPPEEIARAAGVIRGSAHSVLQDLREVIGVLRTDGDGAESRVPDRPQPTLADVPALIEECRAAGMRVTLSDEVAVPETVPAAVGRSAYRIVQEGLTNARKHAAGTTVAVGLAGGPGDGLTVEVRNRWPVSDVPGPAIPGTGTGLIGIAERVNLAGGRLEHGRDDSGDFRLAAWLPWPA</sequence>
<dbReference type="Pfam" id="PF07730">
    <property type="entry name" value="HisKA_3"/>
    <property type="match status" value="1"/>
</dbReference>
<evidence type="ECO:0000313" key="11">
    <source>
        <dbReference type="EMBL" id="SCL45719.1"/>
    </source>
</evidence>
<keyword evidence="12" id="KW-1185">Reference proteome</keyword>